<proteinExistence type="inferred from homology"/>
<evidence type="ECO:0000256" key="2">
    <source>
        <dbReference type="ARBA" id="ARBA00022448"/>
    </source>
</evidence>
<dbReference type="PROSITE" id="PS52016">
    <property type="entry name" value="TONB_DEPENDENT_REC_3"/>
    <property type="match status" value="1"/>
</dbReference>
<dbReference type="InterPro" id="IPR037066">
    <property type="entry name" value="Plug_dom_sf"/>
</dbReference>
<dbReference type="EMBL" id="JADILZ010000030">
    <property type="protein sequence ID" value="MBO8477950.1"/>
    <property type="molecule type" value="Genomic_DNA"/>
</dbReference>
<dbReference type="InterPro" id="IPR023996">
    <property type="entry name" value="TonB-dep_OMP_SusC/RagA"/>
</dbReference>
<evidence type="ECO:0000259" key="10">
    <source>
        <dbReference type="Pfam" id="PF00593"/>
    </source>
</evidence>
<evidence type="ECO:0000313" key="12">
    <source>
        <dbReference type="EMBL" id="MBO8477950.1"/>
    </source>
</evidence>
<dbReference type="InterPro" id="IPR039426">
    <property type="entry name" value="TonB-dep_rcpt-like"/>
</dbReference>
<keyword evidence="2 8" id="KW-0813">Transport</keyword>
<evidence type="ECO:0000256" key="1">
    <source>
        <dbReference type="ARBA" id="ARBA00004571"/>
    </source>
</evidence>
<dbReference type="InterPro" id="IPR000531">
    <property type="entry name" value="Beta-barrel_TonB"/>
</dbReference>
<evidence type="ECO:0000256" key="3">
    <source>
        <dbReference type="ARBA" id="ARBA00022452"/>
    </source>
</evidence>
<evidence type="ECO:0000259" key="11">
    <source>
        <dbReference type="Pfam" id="PF07715"/>
    </source>
</evidence>
<sequence>MALLIPGGNAFSAETVSASAGTSIMQQNQICKGVIKDTDGNPVIGASVLIQGTMTGAITDVDGSFSLPEAEAGNVLLIQCLGYKDQLVNYDGNPVNAILEFDTQMIEETVVVGYGTQKKTNVTGAVSMVNSDVIEARPVANVTQALQGAIPGLNISTSTNGGDLNSSMSINIRGTGSISSSDNPLILIDGIEGDLNMINPNDIESISVLKDAASASIYGARAAFGVILVTTKSGKEGKVRVSYSGDVRFSTATQVPKMLDSYSFALYWNEAQRNVDGGAQFNAETLQKIQNFQAGMYTDPSTPEYYGAYLNNQNRWGQYGSSFANTNWFDEFYNKNVPSTQHNISVSGGTDKFNYLISGSYLLQNGLIRHGHDELNRYTTNVKLGAQLAKWIRVDYLNRWTRKNYEKPQYLTGLFFHNIARRWPTCYPVDPNGHWADGMEIAELEEGGEYHEYEDNYVQQLKVTIEPVKDWKIYLEGSLGITNTKSTTSRFPVYAYDGDNQPYLKDSGYGTQTYVYDNRFRQDYYTVNIYTDYTRNFGKHNAKIMAGLNFEKYSQDNLWGSGENLTSNDYPYLSQAQQTFLTGDSYWHRAVAGYFARLNYDYDGRYLFEANIRYDGSSRFIGDKRWAWFPSFSAGWNIAREGFFEPVSHKISMLKLRLSWGQLGNTSSQYNSFTDWYPFYQEQGLGSGTNDWIINGDQTNWATMPGIVSDLLTWETIETWDVGFDWSMFNDRFTGTFDWFNRTTRDMIGPAPTLGSALGTNAPQINNCDMRSRGWEIELGWRDKAGDFNYSVKFNLSDARQFILSYPNESGDLNAAYYSGQEIGEIWGYETEGIAQTQEQMNSWLEAGNRPTWGSNWSAGDIMYRDLDGDGEVSQGANTLEDHGDRRIIGNNTPRFRFGLNFGLEWKGIDFSIFFQGVAKRDWAFGPGDTYFWGASGQGLWQAAGFEEHLDYWSVDNPDAYYPRPIFSDQKNLYIQTRYLQSAAFLRCKNIQLGYTLPEKWTSKIGLSACRVYLSCDNAFTISGLSSIFDPEAFGSYDSYGTSGKTYPLQRTLAVGLSLNF</sequence>
<evidence type="ECO:0000256" key="9">
    <source>
        <dbReference type="RuleBase" id="RU003357"/>
    </source>
</evidence>
<dbReference type="Pfam" id="PF13715">
    <property type="entry name" value="CarbopepD_reg_2"/>
    <property type="match status" value="1"/>
</dbReference>
<dbReference type="Pfam" id="PF00593">
    <property type="entry name" value="TonB_dep_Rec_b-barrel"/>
    <property type="match status" value="1"/>
</dbReference>
<evidence type="ECO:0000313" key="13">
    <source>
        <dbReference type="Proteomes" id="UP000823771"/>
    </source>
</evidence>
<feature type="domain" description="TonB-dependent receptor plug" evidence="11">
    <location>
        <begin position="119"/>
        <end position="226"/>
    </location>
</feature>
<reference evidence="12" key="1">
    <citation type="submission" date="2020-10" db="EMBL/GenBank/DDBJ databases">
        <authorList>
            <person name="Gilroy R."/>
        </authorList>
    </citation>
    <scope>NUCLEOTIDE SEQUENCE</scope>
    <source>
        <strain evidence="12">2478</strain>
    </source>
</reference>
<dbReference type="Proteomes" id="UP000823771">
    <property type="component" value="Unassembled WGS sequence"/>
</dbReference>
<evidence type="ECO:0000256" key="5">
    <source>
        <dbReference type="ARBA" id="ARBA00023077"/>
    </source>
</evidence>
<evidence type="ECO:0000256" key="7">
    <source>
        <dbReference type="ARBA" id="ARBA00023237"/>
    </source>
</evidence>
<comment type="subcellular location">
    <subcellularLocation>
        <location evidence="1 8">Cell outer membrane</location>
        <topology evidence="1 8">Multi-pass membrane protein</topology>
    </subcellularLocation>
</comment>
<feature type="domain" description="TonB-dependent receptor-like beta-barrel" evidence="10">
    <location>
        <begin position="464"/>
        <end position="1018"/>
    </location>
</feature>
<dbReference type="SUPFAM" id="SSF49464">
    <property type="entry name" value="Carboxypeptidase regulatory domain-like"/>
    <property type="match status" value="1"/>
</dbReference>
<keyword evidence="3 8" id="KW-1134">Transmembrane beta strand</keyword>
<keyword evidence="7 8" id="KW-0998">Cell outer membrane</keyword>
<dbReference type="InterPro" id="IPR036942">
    <property type="entry name" value="Beta-barrel_TonB_sf"/>
</dbReference>
<reference evidence="12" key="2">
    <citation type="journal article" date="2021" name="PeerJ">
        <title>Extensive microbial diversity within the chicken gut microbiome revealed by metagenomics and culture.</title>
        <authorList>
            <person name="Gilroy R."/>
            <person name="Ravi A."/>
            <person name="Getino M."/>
            <person name="Pursley I."/>
            <person name="Horton D.L."/>
            <person name="Alikhan N.F."/>
            <person name="Baker D."/>
            <person name="Gharbi K."/>
            <person name="Hall N."/>
            <person name="Watson M."/>
            <person name="Adriaenssens E.M."/>
            <person name="Foster-Nyarko E."/>
            <person name="Jarju S."/>
            <person name="Secka A."/>
            <person name="Antonio M."/>
            <person name="Oren A."/>
            <person name="Chaudhuri R.R."/>
            <person name="La Ragione R."/>
            <person name="Hildebrand F."/>
            <person name="Pallen M.J."/>
        </authorList>
    </citation>
    <scope>NUCLEOTIDE SEQUENCE</scope>
    <source>
        <strain evidence="12">2478</strain>
    </source>
</reference>
<dbReference type="Gene3D" id="2.170.130.10">
    <property type="entry name" value="TonB-dependent receptor, plug domain"/>
    <property type="match status" value="1"/>
</dbReference>
<comment type="caution">
    <text evidence="12">The sequence shown here is derived from an EMBL/GenBank/DDBJ whole genome shotgun (WGS) entry which is preliminary data.</text>
</comment>
<keyword evidence="5 9" id="KW-0798">TonB box</keyword>
<dbReference type="NCBIfam" id="TIGR04056">
    <property type="entry name" value="OMP_RagA_SusC"/>
    <property type="match status" value="1"/>
</dbReference>
<organism evidence="12 13">
    <name type="scientific">Candidatus Cryptobacteroides excrementipullorum</name>
    <dbReference type="NCBI Taxonomy" id="2840761"/>
    <lineage>
        <taxon>Bacteria</taxon>
        <taxon>Pseudomonadati</taxon>
        <taxon>Bacteroidota</taxon>
        <taxon>Bacteroidia</taxon>
        <taxon>Bacteroidales</taxon>
        <taxon>Candidatus Cryptobacteroides</taxon>
    </lineage>
</organism>
<keyword evidence="12" id="KW-0675">Receptor</keyword>
<protein>
    <submittedName>
        <fullName evidence="12">TonB-dependent receptor</fullName>
    </submittedName>
</protein>
<keyword evidence="6 8" id="KW-0472">Membrane</keyword>
<evidence type="ECO:0000256" key="8">
    <source>
        <dbReference type="PROSITE-ProRule" id="PRU01360"/>
    </source>
</evidence>
<dbReference type="InterPro" id="IPR008969">
    <property type="entry name" value="CarboxyPept-like_regulatory"/>
</dbReference>
<name>A0A9D9NLK4_9BACT</name>
<dbReference type="Gene3D" id="2.40.170.20">
    <property type="entry name" value="TonB-dependent receptor, beta-barrel domain"/>
    <property type="match status" value="1"/>
</dbReference>
<comment type="similarity">
    <text evidence="8 9">Belongs to the TonB-dependent receptor family.</text>
</comment>
<evidence type="ECO:0000256" key="6">
    <source>
        <dbReference type="ARBA" id="ARBA00023136"/>
    </source>
</evidence>
<dbReference type="Pfam" id="PF07715">
    <property type="entry name" value="Plug"/>
    <property type="match status" value="1"/>
</dbReference>
<keyword evidence="4 8" id="KW-0812">Transmembrane</keyword>
<evidence type="ECO:0000256" key="4">
    <source>
        <dbReference type="ARBA" id="ARBA00022692"/>
    </source>
</evidence>
<gene>
    <name evidence="12" type="ORF">IAB80_03565</name>
</gene>
<dbReference type="InterPro" id="IPR023997">
    <property type="entry name" value="TonB-dep_OMP_SusC/RagA_CS"/>
</dbReference>
<dbReference type="NCBIfam" id="TIGR04057">
    <property type="entry name" value="SusC_RagA_signa"/>
    <property type="match status" value="1"/>
</dbReference>
<dbReference type="SUPFAM" id="SSF56935">
    <property type="entry name" value="Porins"/>
    <property type="match status" value="1"/>
</dbReference>
<dbReference type="InterPro" id="IPR012910">
    <property type="entry name" value="Plug_dom"/>
</dbReference>
<dbReference type="AlphaFoldDB" id="A0A9D9NLK4"/>
<dbReference type="GO" id="GO:0009279">
    <property type="term" value="C:cell outer membrane"/>
    <property type="evidence" value="ECO:0007669"/>
    <property type="project" value="UniProtKB-SubCell"/>
</dbReference>
<accession>A0A9D9NLK4</accession>